<dbReference type="PANTHER" id="PTHR22602">
    <property type="entry name" value="TRANSFERASE CAF17, MITOCHONDRIAL-RELATED"/>
    <property type="match status" value="1"/>
</dbReference>
<protein>
    <recommendedName>
        <fullName evidence="2">CAF17 C-terminal domain-containing protein</fullName>
    </recommendedName>
</protein>
<dbReference type="GeneID" id="33058312"/>
<dbReference type="GO" id="GO:0016226">
    <property type="term" value="P:iron-sulfur cluster assembly"/>
    <property type="evidence" value="ECO:0007669"/>
    <property type="project" value="TreeGrafter"/>
</dbReference>
<dbReference type="NCBIfam" id="TIGR03317">
    <property type="entry name" value="ygfZ_signature"/>
    <property type="match status" value="1"/>
</dbReference>
<accession>A0A0H3LYK0</accession>
<reference evidence="3 4" key="1">
    <citation type="journal article" date="2006" name="J. Bacteriol.">
        <title>Comparative genomic analysis of three strains of Ehrlichia ruminantium reveals an active process of genome size plasticity.</title>
        <authorList>
            <person name="Frutos R."/>
            <person name="Viari A."/>
            <person name="Ferraz C."/>
            <person name="Morgat A."/>
            <person name="Eychenie S."/>
            <person name="Kandassami Y."/>
            <person name="Chantal I."/>
            <person name="Bensaid A."/>
            <person name="Coissac E."/>
            <person name="Vachiery N."/>
            <person name="Demaille J."/>
            <person name="Martinez D."/>
        </authorList>
    </citation>
    <scope>NUCLEOTIDE SEQUENCE [LARGE SCALE GENOMIC DNA]</scope>
    <source>
        <strain evidence="3 4">Welgevonden</strain>
    </source>
</reference>
<evidence type="ECO:0000259" key="2">
    <source>
        <dbReference type="Pfam" id="PF25455"/>
    </source>
</evidence>
<gene>
    <name evidence="3" type="ordered locus">ERWE_CDS_00850</name>
</gene>
<dbReference type="InterPro" id="IPR045179">
    <property type="entry name" value="YgfZ/GcvT"/>
</dbReference>
<dbReference type="HOGENOM" id="CLU_007884_7_1_5"/>
<dbReference type="Gene3D" id="3.30.1360.120">
    <property type="entry name" value="Probable tRNA modification gtpase trme, domain 1"/>
    <property type="match status" value="1"/>
</dbReference>
<dbReference type="Proteomes" id="UP000001021">
    <property type="component" value="Chromosome"/>
</dbReference>
<dbReference type="PIRSF" id="PIRSF006487">
    <property type="entry name" value="GcvT"/>
    <property type="match status" value="1"/>
</dbReference>
<evidence type="ECO:0000313" key="4">
    <source>
        <dbReference type="Proteomes" id="UP000001021"/>
    </source>
</evidence>
<feature type="domain" description="CAF17 C-terminal" evidence="2">
    <location>
        <begin position="216"/>
        <end position="275"/>
    </location>
</feature>
<dbReference type="AlphaFoldDB" id="A0A0H3LYK0"/>
<evidence type="ECO:0000313" key="3">
    <source>
        <dbReference type="EMBL" id="CAI26579.1"/>
    </source>
</evidence>
<dbReference type="eggNOG" id="COG0354">
    <property type="taxonomic scope" value="Bacteria"/>
</dbReference>
<proteinExistence type="predicted"/>
<organism evidence="3 4">
    <name type="scientific">Ehrlichia ruminantium (strain Welgevonden)</name>
    <dbReference type="NCBI Taxonomy" id="254945"/>
    <lineage>
        <taxon>Bacteria</taxon>
        <taxon>Pseudomonadati</taxon>
        <taxon>Pseudomonadota</taxon>
        <taxon>Alphaproteobacteria</taxon>
        <taxon>Rickettsiales</taxon>
        <taxon>Anaplasmataceae</taxon>
        <taxon>Ehrlichia</taxon>
    </lineage>
</organism>
<dbReference type="Pfam" id="PF25455">
    <property type="entry name" value="Beta-barrel_CAF17_C"/>
    <property type="match status" value="1"/>
</dbReference>
<dbReference type="InterPro" id="IPR027266">
    <property type="entry name" value="TrmE/GcvT-like"/>
</dbReference>
<dbReference type="RefSeq" id="WP_011154773.1">
    <property type="nucleotide sequence ID" value="NC_005295.2"/>
</dbReference>
<dbReference type="InterPro" id="IPR057460">
    <property type="entry name" value="CAF17_C"/>
</dbReference>
<dbReference type="InterPro" id="IPR017703">
    <property type="entry name" value="YgfZ/GCV_T_CS"/>
</dbReference>
<evidence type="ECO:0000256" key="1">
    <source>
        <dbReference type="ARBA" id="ARBA00022946"/>
    </source>
</evidence>
<keyword evidence="4" id="KW-1185">Reference proteome</keyword>
<name>A0A0H3LYK0_EHRRW</name>
<dbReference type="EMBL" id="CR925678">
    <property type="protein sequence ID" value="CAI26579.1"/>
    <property type="molecule type" value="Genomic_DNA"/>
</dbReference>
<keyword evidence="1" id="KW-0809">Transit peptide</keyword>
<sequence length="280" mass="32237">MNQFVILPNRSVIMFHGLDCKQLLNRTTTNNILNLANNKAIYSLLLTPNGRYLYDFFVIQGSKYILLDCHSSDREGIIEKFLLYKLQAKVVIKKKTQYKVGVFVGEQYNKYKAGYTYYENDTVFFQDPRLSKLGLRVIFHESNELFSLEEEALGNYENYEMLRISNTVPDCNKDMIRGTSFPLHFRMQQLNGIDFNKGCYIGQEVVARMYRAGIKKNIYTIISEQELFENAKVMSNQQEVGTVLSYIGNIGLCLLNTSSINNLSDLRVEGSQVKILSDDL</sequence>
<dbReference type="KEGG" id="eru:Erum0890"/>
<dbReference type="PANTHER" id="PTHR22602:SF0">
    <property type="entry name" value="TRANSFERASE CAF17, MITOCHONDRIAL-RELATED"/>
    <property type="match status" value="1"/>
</dbReference>
<dbReference type="SUPFAM" id="SSF103025">
    <property type="entry name" value="Folate-binding domain"/>
    <property type="match status" value="1"/>
</dbReference>
<dbReference type="KEGG" id="erw:ERWE_CDS_00850"/>